<feature type="domain" description="Aminoglycoside phosphotransferase" evidence="1">
    <location>
        <begin position="49"/>
        <end position="259"/>
    </location>
</feature>
<dbReference type="Proteomes" id="UP001500956">
    <property type="component" value="Unassembled WGS sequence"/>
</dbReference>
<dbReference type="InterPro" id="IPR011009">
    <property type="entry name" value="Kinase-like_dom_sf"/>
</dbReference>
<dbReference type="Gene3D" id="3.90.1200.10">
    <property type="match status" value="1"/>
</dbReference>
<accession>A0ABP8Y155</accession>
<organism evidence="2 3">
    <name type="scientific">Isoptericola chiayiensis</name>
    <dbReference type="NCBI Taxonomy" id="579446"/>
    <lineage>
        <taxon>Bacteria</taxon>
        <taxon>Bacillati</taxon>
        <taxon>Actinomycetota</taxon>
        <taxon>Actinomycetes</taxon>
        <taxon>Micrococcales</taxon>
        <taxon>Promicromonosporaceae</taxon>
        <taxon>Isoptericola</taxon>
    </lineage>
</organism>
<sequence length="316" mass="33440">MASVTTRRRPTWDQIPPEVRAAVEQRLGARVTGWTSHDGGHSPGLASTLRTDDGTVFVKAVPVSHGYSARANRQEAARMSALPTGVPAPRAHWLQEIDADGGWVAVAFEAIDGRAPTTPLAGDDLDALARLAREIGSYQIASGELPELADQLPFTETSGLAADRPAGLATYDPWFVQNVERVADLEEQAPEAVRGNAVVHGDLRGDNAVLVGDGGSVRALAVDWAQAGRGCAFHDLCGLLPSVHAGGGPPPEDVLARHPLPPGTDDDAVDAWLAALTGYFVSQSLEPAPPGVPHLRGNQRANAEVCIAWLRRRLRS</sequence>
<reference evidence="3" key="1">
    <citation type="journal article" date="2019" name="Int. J. Syst. Evol. Microbiol.">
        <title>The Global Catalogue of Microorganisms (GCM) 10K type strain sequencing project: providing services to taxonomists for standard genome sequencing and annotation.</title>
        <authorList>
            <consortium name="The Broad Institute Genomics Platform"/>
            <consortium name="The Broad Institute Genome Sequencing Center for Infectious Disease"/>
            <person name="Wu L."/>
            <person name="Ma J."/>
        </authorList>
    </citation>
    <scope>NUCLEOTIDE SEQUENCE [LARGE SCALE GENOMIC DNA]</scope>
    <source>
        <strain evidence="3">JCM 18063</strain>
    </source>
</reference>
<dbReference type="RefSeq" id="WP_172151780.1">
    <property type="nucleotide sequence ID" value="NZ_BAABID010000003.1"/>
</dbReference>
<comment type="caution">
    <text evidence="2">The sequence shown here is derived from an EMBL/GenBank/DDBJ whole genome shotgun (WGS) entry which is preliminary data.</text>
</comment>
<dbReference type="EMBL" id="BAABID010000003">
    <property type="protein sequence ID" value="GAA4718490.1"/>
    <property type="molecule type" value="Genomic_DNA"/>
</dbReference>
<dbReference type="SUPFAM" id="SSF56112">
    <property type="entry name" value="Protein kinase-like (PK-like)"/>
    <property type="match status" value="1"/>
</dbReference>
<protein>
    <recommendedName>
        <fullName evidence="1">Aminoglycoside phosphotransferase domain-containing protein</fullName>
    </recommendedName>
</protein>
<evidence type="ECO:0000259" key="1">
    <source>
        <dbReference type="Pfam" id="PF01636"/>
    </source>
</evidence>
<dbReference type="Pfam" id="PF01636">
    <property type="entry name" value="APH"/>
    <property type="match status" value="1"/>
</dbReference>
<proteinExistence type="predicted"/>
<dbReference type="InterPro" id="IPR002575">
    <property type="entry name" value="Aminoglycoside_PTrfase"/>
</dbReference>
<gene>
    <name evidence="2" type="ORF">GCM10023216_03670</name>
</gene>
<evidence type="ECO:0000313" key="3">
    <source>
        <dbReference type="Proteomes" id="UP001500956"/>
    </source>
</evidence>
<name>A0ABP8Y155_9MICO</name>
<keyword evidence="3" id="KW-1185">Reference proteome</keyword>
<evidence type="ECO:0000313" key="2">
    <source>
        <dbReference type="EMBL" id="GAA4718490.1"/>
    </source>
</evidence>